<dbReference type="OrthoDB" id="1729225at2759"/>
<evidence type="ECO:0000313" key="2">
    <source>
        <dbReference type="Proteomes" id="UP000824120"/>
    </source>
</evidence>
<organism evidence="1 2">
    <name type="scientific">Solanum commersonii</name>
    <name type="common">Commerson's wild potato</name>
    <name type="synonym">Commerson's nightshade</name>
    <dbReference type="NCBI Taxonomy" id="4109"/>
    <lineage>
        <taxon>Eukaryota</taxon>
        <taxon>Viridiplantae</taxon>
        <taxon>Streptophyta</taxon>
        <taxon>Embryophyta</taxon>
        <taxon>Tracheophyta</taxon>
        <taxon>Spermatophyta</taxon>
        <taxon>Magnoliopsida</taxon>
        <taxon>eudicotyledons</taxon>
        <taxon>Gunneridae</taxon>
        <taxon>Pentapetalae</taxon>
        <taxon>asterids</taxon>
        <taxon>lamiids</taxon>
        <taxon>Solanales</taxon>
        <taxon>Solanaceae</taxon>
        <taxon>Solanoideae</taxon>
        <taxon>Solaneae</taxon>
        <taxon>Solanum</taxon>
    </lineage>
</organism>
<sequence length="82" mass="9794">MEPFLDVQRLEKYKIRLGMRHAVENTNGKICAFMDESIKFEVVVDEEQQITLRCTRIERLSLWESLENLVETMHPPWLVRGF</sequence>
<accession>A0A9J5ZIB3</accession>
<evidence type="ECO:0000313" key="1">
    <source>
        <dbReference type="EMBL" id="KAG5611592.1"/>
    </source>
</evidence>
<reference evidence="1 2" key="1">
    <citation type="submission" date="2020-09" db="EMBL/GenBank/DDBJ databases">
        <title>De no assembly of potato wild relative species, Solanum commersonii.</title>
        <authorList>
            <person name="Cho K."/>
        </authorList>
    </citation>
    <scope>NUCLEOTIDE SEQUENCE [LARGE SCALE GENOMIC DNA]</scope>
    <source>
        <strain evidence="1">LZ3.2</strain>
        <tissue evidence="1">Leaf</tissue>
    </source>
</reference>
<comment type="caution">
    <text evidence="1">The sequence shown here is derived from an EMBL/GenBank/DDBJ whole genome shotgun (WGS) entry which is preliminary data.</text>
</comment>
<protein>
    <submittedName>
        <fullName evidence="1">Uncharacterized protein</fullName>
    </submittedName>
</protein>
<dbReference type="AlphaFoldDB" id="A0A9J5ZIB3"/>
<keyword evidence="2" id="KW-1185">Reference proteome</keyword>
<name>A0A9J5ZIB3_SOLCO</name>
<dbReference type="EMBL" id="JACXVP010000004">
    <property type="protein sequence ID" value="KAG5611592.1"/>
    <property type="molecule type" value="Genomic_DNA"/>
</dbReference>
<dbReference type="Proteomes" id="UP000824120">
    <property type="component" value="Chromosome 4"/>
</dbReference>
<proteinExistence type="predicted"/>
<gene>
    <name evidence="1" type="ORF">H5410_022873</name>
</gene>